<accession>A0ABT2RWX1</accession>
<keyword evidence="1" id="KW-0328">Glycosyltransferase</keyword>
<dbReference type="PANTHER" id="PTHR34136:SF1">
    <property type="entry name" value="UDP-N-ACETYL-D-MANNOSAMINURONIC ACID TRANSFERASE"/>
    <property type="match status" value="1"/>
</dbReference>
<dbReference type="NCBIfam" id="TIGR00696">
    <property type="entry name" value="wecG_tagA_cpsF"/>
    <property type="match status" value="1"/>
</dbReference>
<sequence length="245" mass="27693">MTTPPLCPILGVHIAAVDMKTALNYIRENLSALRGKYICISNVHTTVMSYEEESYRKVQNGAALALPDGKPLSVVCRKRGFAGADRVTGPDLMQEIFKCSREYGYRHYFYGSTPETLKLLEEKLGETYGLDIAGLESPPFRALTPEEDEAAVERINASGADFVWIGLGAPKQERWMATHEGRVQGLMIGVGAGFDYFAGNIKRAPMWMQKLSLEWFYRLLQDPKRLFKRYLITNTKFLWLIARGK</sequence>
<evidence type="ECO:0000313" key="3">
    <source>
        <dbReference type="EMBL" id="MCU6696535.1"/>
    </source>
</evidence>
<keyword evidence="4" id="KW-1185">Reference proteome</keyword>
<name>A0ABT2RWX1_9FIRM</name>
<dbReference type="Pfam" id="PF03808">
    <property type="entry name" value="Glyco_tran_WecG"/>
    <property type="match status" value="1"/>
</dbReference>
<dbReference type="RefSeq" id="WP_158362917.1">
    <property type="nucleotide sequence ID" value="NZ_JAOQKC010000006.1"/>
</dbReference>
<dbReference type="InterPro" id="IPR004629">
    <property type="entry name" value="WecG_TagA_CpsF"/>
</dbReference>
<dbReference type="EMBL" id="JAOQKC010000006">
    <property type="protein sequence ID" value="MCU6696535.1"/>
    <property type="molecule type" value="Genomic_DNA"/>
</dbReference>
<dbReference type="PANTHER" id="PTHR34136">
    <property type="match status" value="1"/>
</dbReference>
<evidence type="ECO:0000313" key="4">
    <source>
        <dbReference type="Proteomes" id="UP001652461"/>
    </source>
</evidence>
<reference evidence="3 4" key="1">
    <citation type="journal article" date="2021" name="ISME Commun">
        <title>Automated analysis of genomic sequences facilitates high-throughput and comprehensive description of bacteria.</title>
        <authorList>
            <person name="Hitch T.C.A."/>
        </authorList>
    </citation>
    <scope>NUCLEOTIDE SEQUENCE [LARGE SCALE GENOMIC DNA]</scope>
    <source>
        <strain evidence="3 4">Sanger_04</strain>
    </source>
</reference>
<keyword evidence="2" id="KW-0808">Transferase</keyword>
<protein>
    <submittedName>
        <fullName evidence="3">WecB/TagA/CpsF family glycosyltransferase</fullName>
    </submittedName>
</protein>
<proteinExistence type="predicted"/>
<dbReference type="CDD" id="cd06533">
    <property type="entry name" value="Glyco_transf_WecG_TagA"/>
    <property type="match status" value="1"/>
</dbReference>
<gene>
    <name evidence="3" type="ORF">OCV63_06430</name>
</gene>
<organism evidence="3 4">
    <name type="scientific">Laedolimicola ammoniilytica</name>
    <dbReference type="NCBI Taxonomy" id="2981771"/>
    <lineage>
        <taxon>Bacteria</taxon>
        <taxon>Bacillati</taxon>
        <taxon>Bacillota</taxon>
        <taxon>Clostridia</taxon>
        <taxon>Lachnospirales</taxon>
        <taxon>Lachnospiraceae</taxon>
        <taxon>Laedolimicola</taxon>
    </lineage>
</organism>
<evidence type="ECO:0000256" key="1">
    <source>
        <dbReference type="ARBA" id="ARBA00022676"/>
    </source>
</evidence>
<comment type="caution">
    <text evidence="3">The sequence shown here is derived from an EMBL/GenBank/DDBJ whole genome shotgun (WGS) entry which is preliminary data.</text>
</comment>
<dbReference type="Proteomes" id="UP001652461">
    <property type="component" value="Unassembled WGS sequence"/>
</dbReference>
<evidence type="ECO:0000256" key="2">
    <source>
        <dbReference type="ARBA" id="ARBA00022679"/>
    </source>
</evidence>